<gene>
    <name evidence="2" type="ORF">CIK83_06670</name>
</gene>
<dbReference type="Pfam" id="PF04338">
    <property type="entry name" value="DUF481"/>
    <property type="match status" value="1"/>
</dbReference>
<dbReference type="AlphaFoldDB" id="A0A368LNF4"/>
<name>A0A368LNF4_9VIBR</name>
<dbReference type="EMBL" id="QPGL01000001">
    <property type="protein sequence ID" value="RCS73326.1"/>
    <property type="molecule type" value="Genomic_DNA"/>
</dbReference>
<feature type="chain" id="PRO_5016671081" evidence="1">
    <location>
        <begin position="22"/>
        <end position="251"/>
    </location>
</feature>
<protein>
    <submittedName>
        <fullName evidence="2">DUF481 domain-containing protein</fullName>
    </submittedName>
</protein>
<reference evidence="2 3" key="1">
    <citation type="journal article" date="2017" name="Elife">
        <title>Extensive horizontal gene transfer in cheese-associated bacteria.</title>
        <authorList>
            <person name="Bonham K.S."/>
            <person name="Wolfe B.E."/>
            <person name="Dutton R.J."/>
        </authorList>
    </citation>
    <scope>NUCLEOTIDE SEQUENCE [LARGE SCALE GENOMIC DNA]</scope>
    <source>
        <strain evidence="2 3">JB196</strain>
    </source>
</reference>
<proteinExistence type="predicted"/>
<evidence type="ECO:0000256" key="1">
    <source>
        <dbReference type="SAM" id="SignalP"/>
    </source>
</evidence>
<evidence type="ECO:0000313" key="3">
    <source>
        <dbReference type="Proteomes" id="UP000252479"/>
    </source>
</evidence>
<sequence length="251" mass="27410">MKLSTLIPALPILLVTSSVYAADDTITPNDSGEFSGGAKLGFIYSNASTSSTSLNSGAWLKYEKAKWTNDFKASTYYTKSSDSEDDGTNKYSLGYKLSYQIAESYNAFIDNEYVHDQFETYREVYSVTAGIEKALIKTKTTQLNIGGGPGYRYNKRQPNDVDAPNKVSEDVIANAFINGKTQLTDSLSVGGDADVDYGESNTTYTFGANLSNKLVGDVALVLDAQYIYNTDVASNKSNDEVYTTVSISYDF</sequence>
<dbReference type="InterPro" id="IPR007433">
    <property type="entry name" value="DUF481"/>
</dbReference>
<dbReference type="OrthoDB" id="5867182at2"/>
<dbReference type="Proteomes" id="UP000252479">
    <property type="component" value="Unassembled WGS sequence"/>
</dbReference>
<organism evidence="2 3">
    <name type="scientific">Vibrio casei</name>
    <dbReference type="NCBI Taxonomy" id="673372"/>
    <lineage>
        <taxon>Bacteria</taxon>
        <taxon>Pseudomonadati</taxon>
        <taxon>Pseudomonadota</taxon>
        <taxon>Gammaproteobacteria</taxon>
        <taxon>Vibrionales</taxon>
        <taxon>Vibrionaceae</taxon>
        <taxon>Vibrio</taxon>
    </lineage>
</organism>
<dbReference type="GeneID" id="303188597"/>
<keyword evidence="1" id="KW-0732">Signal</keyword>
<evidence type="ECO:0000313" key="2">
    <source>
        <dbReference type="EMBL" id="RCS73326.1"/>
    </source>
</evidence>
<accession>A0A368LNF4</accession>
<feature type="signal peptide" evidence="1">
    <location>
        <begin position="1"/>
        <end position="21"/>
    </location>
</feature>
<keyword evidence="3" id="KW-1185">Reference proteome</keyword>
<comment type="caution">
    <text evidence="2">The sequence shown here is derived from an EMBL/GenBank/DDBJ whole genome shotgun (WGS) entry which is preliminary data.</text>
</comment>
<dbReference type="RefSeq" id="WP_086958263.1">
    <property type="nucleotide sequence ID" value="NZ_AP018680.1"/>
</dbReference>